<organism evidence="4 5">
    <name type="scientific">Cytospora leucostoma</name>
    <dbReference type="NCBI Taxonomy" id="1230097"/>
    <lineage>
        <taxon>Eukaryota</taxon>
        <taxon>Fungi</taxon>
        <taxon>Dikarya</taxon>
        <taxon>Ascomycota</taxon>
        <taxon>Pezizomycotina</taxon>
        <taxon>Sordariomycetes</taxon>
        <taxon>Sordariomycetidae</taxon>
        <taxon>Diaporthales</taxon>
        <taxon>Cytosporaceae</taxon>
        <taxon>Cytospora</taxon>
    </lineage>
</organism>
<comment type="caution">
    <text evidence="4">The sequence shown here is derived from an EMBL/GenBank/DDBJ whole genome shotgun (WGS) entry which is preliminary data.</text>
</comment>
<dbReference type="SUPFAM" id="SSF56176">
    <property type="entry name" value="FAD-binding/transporter-associated domain-like"/>
    <property type="match status" value="1"/>
</dbReference>
<dbReference type="PANTHER" id="PTHR13878:SF91">
    <property type="entry name" value="FAD BINDING DOMAIN PROTEIN (AFU_ORTHOLOGUE AFUA_6G12070)-RELATED"/>
    <property type="match status" value="1"/>
</dbReference>
<keyword evidence="2" id="KW-0560">Oxidoreductase</keyword>
<proteinExistence type="inferred from homology"/>
<dbReference type="EMBL" id="LKEB01000011">
    <property type="protein sequence ID" value="ROW15064.1"/>
    <property type="molecule type" value="Genomic_DNA"/>
</dbReference>
<dbReference type="PROSITE" id="PS51387">
    <property type="entry name" value="FAD_PCMH"/>
    <property type="match status" value="1"/>
</dbReference>
<dbReference type="Gene3D" id="3.30.465.10">
    <property type="match status" value="2"/>
</dbReference>
<dbReference type="AlphaFoldDB" id="A0A423XG18"/>
<dbReference type="Proteomes" id="UP000285146">
    <property type="component" value="Unassembled WGS sequence"/>
</dbReference>
<dbReference type="InterPro" id="IPR016169">
    <property type="entry name" value="FAD-bd_PCMH_sub2"/>
</dbReference>
<dbReference type="InParanoid" id="A0A423XG18"/>
<dbReference type="InterPro" id="IPR006094">
    <property type="entry name" value="Oxid_FAD_bind_N"/>
</dbReference>
<protein>
    <recommendedName>
        <fullName evidence="3">FAD-binding PCMH-type domain-containing protein</fullName>
    </recommendedName>
</protein>
<dbReference type="InterPro" id="IPR050432">
    <property type="entry name" value="FAD-linked_Oxidoreductases_BP"/>
</dbReference>
<dbReference type="InterPro" id="IPR012951">
    <property type="entry name" value="BBE"/>
</dbReference>
<dbReference type="GO" id="GO:0016491">
    <property type="term" value="F:oxidoreductase activity"/>
    <property type="evidence" value="ECO:0007669"/>
    <property type="project" value="UniProtKB-KW"/>
</dbReference>
<dbReference type="PANTHER" id="PTHR13878">
    <property type="entry name" value="GULONOLACTONE OXIDASE"/>
    <property type="match status" value="1"/>
</dbReference>
<evidence type="ECO:0000259" key="3">
    <source>
        <dbReference type="PROSITE" id="PS51387"/>
    </source>
</evidence>
<evidence type="ECO:0000256" key="2">
    <source>
        <dbReference type="ARBA" id="ARBA00023002"/>
    </source>
</evidence>
<dbReference type="GO" id="GO:0071949">
    <property type="term" value="F:FAD binding"/>
    <property type="evidence" value="ECO:0007669"/>
    <property type="project" value="InterPro"/>
</dbReference>
<reference evidence="4 5" key="1">
    <citation type="submission" date="2015-09" db="EMBL/GenBank/DDBJ databases">
        <title>Host preference determinants of Valsa canker pathogens revealed by comparative genomics.</title>
        <authorList>
            <person name="Yin Z."/>
            <person name="Huang L."/>
        </authorList>
    </citation>
    <scope>NUCLEOTIDE SEQUENCE [LARGE SCALE GENOMIC DNA]</scope>
    <source>
        <strain evidence="4 5">SXYLt</strain>
    </source>
</reference>
<evidence type="ECO:0000313" key="4">
    <source>
        <dbReference type="EMBL" id="ROW15064.1"/>
    </source>
</evidence>
<keyword evidence="5" id="KW-1185">Reference proteome</keyword>
<evidence type="ECO:0000313" key="5">
    <source>
        <dbReference type="Proteomes" id="UP000285146"/>
    </source>
</evidence>
<dbReference type="InterPro" id="IPR016166">
    <property type="entry name" value="FAD-bd_PCMH"/>
</dbReference>
<dbReference type="Pfam" id="PF01565">
    <property type="entry name" value="FAD_binding_4"/>
    <property type="match status" value="1"/>
</dbReference>
<dbReference type="Pfam" id="PF08031">
    <property type="entry name" value="BBE"/>
    <property type="match status" value="1"/>
</dbReference>
<accession>A0A423XG18</accession>
<dbReference type="InterPro" id="IPR036318">
    <property type="entry name" value="FAD-bd_PCMH-like_sf"/>
</dbReference>
<dbReference type="OrthoDB" id="9983560at2759"/>
<feature type="domain" description="FAD-binding PCMH-type" evidence="3">
    <location>
        <begin position="35"/>
        <end position="213"/>
    </location>
</feature>
<name>A0A423XG18_9PEZI</name>
<comment type="similarity">
    <text evidence="1">Belongs to the oxygen-dependent FAD-linked oxidoreductase family.</text>
</comment>
<gene>
    <name evidence="4" type="ORF">VPNG_03450</name>
</gene>
<sequence length="500" mass="52886">MLSLDRSAQPVDILALWFQNQTCVPFTDASSPCELGNLASYSINVTGIDDIKAGLAFSKENNIRLVIKNSGHDWYGKSTGTGALSLWTRNLKSQQVLAYNSSFYQGPALKAGAGVTGGEAAEFAAANGYRVVIGDSPTVGFAGGFAQGGGHSQLSGLYGLGADNVLEWEVVTASGEHLVATPTQNSDLYWALSGGGGGTYAVVVSMTSRLFEDGRSASATLTFSVDSTGGVDNFWDAVGVFHEELQSLCDSHGVVGAYMITNTSLIVYSITAPGQTADTLSTLLDPMSSALVQSGTGSLTQQSLNLTFNEADGYYDLYAKTLEPLMEPTSESPVMGGRMVLRENMASNRSAVIDSFRTATEGGKFYVGPTAVNPNGTALVAGPVASNAVQPEWRDAFLSVTVVSAVGDLSDDWNEAALLQDEMVDRILPAMEAATPGSAVYLNEGNWAQHDWQQAFYGTNYERLLQVKDTYDPHGVFYALTAVGSEAWSEDAGGRLCRTG</sequence>
<evidence type="ECO:0000256" key="1">
    <source>
        <dbReference type="ARBA" id="ARBA00005466"/>
    </source>
</evidence>
<dbReference type="STRING" id="1230097.A0A423XG18"/>